<gene>
    <name evidence="1" type="ORF">SAMN05421811_106241</name>
</gene>
<dbReference type="OrthoDB" id="3394607at2"/>
<protein>
    <submittedName>
        <fullName evidence="1">Uncharacterized protein</fullName>
    </submittedName>
</protein>
<dbReference type="Gene3D" id="1.10.10.10">
    <property type="entry name" value="Winged helix-like DNA-binding domain superfamily/Winged helix DNA-binding domain"/>
    <property type="match status" value="1"/>
</dbReference>
<dbReference type="RefSeq" id="WP_091083496.1">
    <property type="nucleotide sequence ID" value="NZ_FOHX01000006.1"/>
</dbReference>
<dbReference type="Proteomes" id="UP000199361">
    <property type="component" value="Unassembled WGS sequence"/>
</dbReference>
<name>A0A1I0JUS4_9ACTN</name>
<accession>A0A1I0JUS4</accession>
<proteinExistence type="predicted"/>
<evidence type="ECO:0000313" key="1">
    <source>
        <dbReference type="EMBL" id="SEU14237.1"/>
    </source>
</evidence>
<reference evidence="1 2" key="1">
    <citation type="submission" date="2016-10" db="EMBL/GenBank/DDBJ databases">
        <authorList>
            <person name="de Groot N.N."/>
        </authorList>
    </citation>
    <scope>NUCLEOTIDE SEQUENCE [LARGE SCALE GENOMIC DNA]</scope>
    <source>
        <strain evidence="1 2">CGMCC 4.5598</strain>
    </source>
</reference>
<evidence type="ECO:0000313" key="2">
    <source>
        <dbReference type="Proteomes" id="UP000199361"/>
    </source>
</evidence>
<dbReference type="STRING" id="568860.SAMN05421811_106241"/>
<dbReference type="InterPro" id="IPR036388">
    <property type="entry name" value="WH-like_DNA-bd_sf"/>
</dbReference>
<dbReference type="EMBL" id="FOHX01000006">
    <property type="protein sequence ID" value="SEU14237.1"/>
    <property type="molecule type" value="Genomic_DNA"/>
</dbReference>
<dbReference type="AlphaFoldDB" id="A0A1I0JUS4"/>
<sequence length="65" mass="7285">MTVADLADRAGYSERAMFRLLQALYREIGVATRIQAIVRAQERGWLAVVTGPHEDAEDGLRGTRR</sequence>
<keyword evidence="2" id="KW-1185">Reference proteome</keyword>
<organism evidence="1 2">
    <name type="scientific">Nonomuraea wenchangensis</name>
    <dbReference type="NCBI Taxonomy" id="568860"/>
    <lineage>
        <taxon>Bacteria</taxon>
        <taxon>Bacillati</taxon>
        <taxon>Actinomycetota</taxon>
        <taxon>Actinomycetes</taxon>
        <taxon>Streptosporangiales</taxon>
        <taxon>Streptosporangiaceae</taxon>
        <taxon>Nonomuraea</taxon>
    </lineage>
</organism>